<organism evidence="3 4">
    <name type="scientific">Cohnella soli</name>
    <dbReference type="NCBI Taxonomy" id="425005"/>
    <lineage>
        <taxon>Bacteria</taxon>
        <taxon>Bacillati</taxon>
        <taxon>Bacillota</taxon>
        <taxon>Bacilli</taxon>
        <taxon>Bacillales</taxon>
        <taxon>Paenibacillaceae</taxon>
        <taxon>Cohnella</taxon>
    </lineage>
</organism>
<evidence type="ECO:0000259" key="1">
    <source>
        <dbReference type="Pfam" id="PF08279"/>
    </source>
</evidence>
<dbReference type="PANTHER" id="PTHR34580:SF3">
    <property type="entry name" value="PROTEIN PAFB"/>
    <property type="match status" value="1"/>
</dbReference>
<dbReference type="InterPro" id="IPR036390">
    <property type="entry name" value="WH_DNA-bd_sf"/>
</dbReference>
<keyword evidence="4" id="KW-1185">Reference proteome</keyword>
<accession>A0ABW0HQ43</accession>
<proteinExistence type="predicted"/>
<name>A0ABW0HQ43_9BACL</name>
<protein>
    <submittedName>
        <fullName evidence="3">Helix-turn-helix transcriptional regulator</fullName>
    </submittedName>
</protein>
<reference evidence="4" key="1">
    <citation type="journal article" date="2019" name="Int. J. Syst. Evol. Microbiol.">
        <title>The Global Catalogue of Microorganisms (GCM) 10K type strain sequencing project: providing services to taxonomists for standard genome sequencing and annotation.</title>
        <authorList>
            <consortium name="The Broad Institute Genomics Platform"/>
            <consortium name="The Broad Institute Genome Sequencing Center for Infectious Disease"/>
            <person name="Wu L."/>
            <person name="Ma J."/>
        </authorList>
    </citation>
    <scope>NUCLEOTIDE SEQUENCE [LARGE SCALE GENOMIC DNA]</scope>
    <source>
        <strain evidence="4">CGMCC 1.18575</strain>
    </source>
</reference>
<feature type="domain" description="Helix-turn-helix type 11" evidence="1">
    <location>
        <begin position="8"/>
        <end position="60"/>
    </location>
</feature>
<dbReference type="PROSITE" id="PS52050">
    <property type="entry name" value="WYL"/>
    <property type="match status" value="1"/>
</dbReference>
<dbReference type="SUPFAM" id="SSF46785">
    <property type="entry name" value="Winged helix' DNA-binding domain"/>
    <property type="match status" value="1"/>
</dbReference>
<dbReference type="Gene3D" id="1.10.10.10">
    <property type="entry name" value="Winged helix-like DNA-binding domain superfamily/Winged helix DNA-binding domain"/>
    <property type="match status" value="1"/>
</dbReference>
<comment type="caution">
    <text evidence="3">The sequence shown here is derived from an EMBL/GenBank/DDBJ whole genome shotgun (WGS) entry which is preliminary data.</text>
</comment>
<dbReference type="InterPro" id="IPR051534">
    <property type="entry name" value="CBASS_pafABC_assoc_protein"/>
</dbReference>
<dbReference type="EMBL" id="JBHSMI010000023">
    <property type="protein sequence ID" value="MFC5403214.1"/>
    <property type="molecule type" value="Genomic_DNA"/>
</dbReference>
<dbReference type="PANTHER" id="PTHR34580">
    <property type="match status" value="1"/>
</dbReference>
<dbReference type="RefSeq" id="WP_378132373.1">
    <property type="nucleotide sequence ID" value="NZ_JBHSMI010000023.1"/>
</dbReference>
<evidence type="ECO:0000313" key="4">
    <source>
        <dbReference type="Proteomes" id="UP001596113"/>
    </source>
</evidence>
<dbReference type="InterPro" id="IPR013196">
    <property type="entry name" value="HTH_11"/>
</dbReference>
<gene>
    <name evidence="3" type="ORF">ACFPOF_10790</name>
</gene>
<dbReference type="Pfam" id="PF08279">
    <property type="entry name" value="HTH_11"/>
    <property type="match status" value="1"/>
</dbReference>
<evidence type="ECO:0000313" key="3">
    <source>
        <dbReference type="EMBL" id="MFC5403214.1"/>
    </source>
</evidence>
<dbReference type="InterPro" id="IPR036388">
    <property type="entry name" value="WH-like_DNA-bd_sf"/>
</dbReference>
<dbReference type="InterPro" id="IPR026881">
    <property type="entry name" value="WYL_dom"/>
</dbReference>
<sequence>MAKADNMLSILWLLRSGKKMTAQQLADELEIHVRTVYRCMDSLSASGAPIIADSGPNGGYTLLGEFVDSPLLFDIEEQKALVHASIFAREAGYPFTDALARAVDKLKRYSNEDQLERMNRHGNGLAVIQTPTDAKELEWLRRLEEAAALGESLSMVYDKGTELAPSHRILDPYGIVHWKGIWYVVGFCRLRQEVRSFRVDRIVRLEATDTRFERPAAFSARDFLLRSLLPDSLDAETLVLVRIQGHEHALNELCKHWLFGHALVERRRPDEALFKLGEHSFHTYVPYFLLPYGKSLEIVEPPALIDRMAEVSHEMYKHYEAMQTQINRPLIAGIEPIRLRPVGGKGLDS</sequence>
<evidence type="ECO:0000259" key="2">
    <source>
        <dbReference type="Pfam" id="PF13280"/>
    </source>
</evidence>
<feature type="domain" description="WYL" evidence="2">
    <location>
        <begin position="139"/>
        <end position="206"/>
    </location>
</feature>
<dbReference type="Pfam" id="PF13280">
    <property type="entry name" value="WYL"/>
    <property type="match status" value="1"/>
</dbReference>
<dbReference type="Proteomes" id="UP001596113">
    <property type="component" value="Unassembled WGS sequence"/>
</dbReference>